<dbReference type="RefSeq" id="WP_093991275.1">
    <property type="nucleotide sequence ID" value="NZ_FXZK01000001.1"/>
</dbReference>
<evidence type="ECO:0000313" key="2">
    <source>
        <dbReference type="EMBL" id="SMY07206.1"/>
    </source>
</evidence>
<keyword evidence="3" id="KW-1185">Reference proteome</keyword>
<proteinExistence type="predicted"/>
<evidence type="ECO:0000313" key="3">
    <source>
        <dbReference type="Proteomes" id="UP000201613"/>
    </source>
</evidence>
<dbReference type="OrthoDB" id="361944at2"/>
<name>A0A238LE24_9RHOB</name>
<dbReference type="AlphaFoldDB" id="A0A238LE24"/>
<accession>A0A238LE24</accession>
<evidence type="ECO:0000256" key="1">
    <source>
        <dbReference type="SAM" id="MobiDB-lite"/>
    </source>
</evidence>
<evidence type="ECO:0008006" key="4">
    <source>
        <dbReference type="Google" id="ProtNLM"/>
    </source>
</evidence>
<dbReference type="InterPro" id="IPR025528">
    <property type="entry name" value="BrnA_antitoxin"/>
</dbReference>
<gene>
    <name evidence="2" type="ORF">LOM8899_01338</name>
</gene>
<sequence>MRKVLRKLPPSGAAPETPPEPPEPEVPLVDWDEVPAEASGRKKMISLRVDADVLSFFQSEGKGYQTRMNAVLRSYMHARKDRP</sequence>
<feature type="region of interest" description="Disordered" evidence="1">
    <location>
        <begin position="1"/>
        <end position="29"/>
    </location>
</feature>
<dbReference type="Proteomes" id="UP000201613">
    <property type="component" value="Unassembled WGS sequence"/>
</dbReference>
<protein>
    <recommendedName>
        <fullName evidence="4">BrnA antitoxin of type II toxin-antitoxin system</fullName>
    </recommendedName>
</protein>
<organism evidence="2 3">
    <name type="scientific">Flavimaricola marinus</name>
    <dbReference type="NCBI Taxonomy" id="1819565"/>
    <lineage>
        <taxon>Bacteria</taxon>
        <taxon>Pseudomonadati</taxon>
        <taxon>Pseudomonadota</taxon>
        <taxon>Alphaproteobacteria</taxon>
        <taxon>Rhodobacterales</taxon>
        <taxon>Paracoccaceae</taxon>
        <taxon>Flavimaricola</taxon>
    </lineage>
</organism>
<feature type="compositionally biased region" description="Pro residues" evidence="1">
    <location>
        <begin position="16"/>
        <end position="25"/>
    </location>
</feature>
<reference evidence="2 3" key="1">
    <citation type="submission" date="2017-05" db="EMBL/GenBank/DDBJ databases">
        <authorList>
            <person name="Song R."/>
            <person name="Chenine A.L."/>
            <person name="Ruprecht R.M."/>
        </authorList>
    </citation>
    <scope>NUCLEOTIDE SEQUENCE [LARGE SCALE GENOMIC DNA]</scope>
    <source>
        <strain evidence="2 3">CECT 8899</strain>
    </source>
</reference>
<dbReference type="Pfam" id="PF14384">
    <property type="entry name" value="BrnA_antitoxin"/>
    <property type="match status" value="1"/>
</dbReference>
<dbReference type="EMBL" id="FXZK01000001">
    <property type="protein sequence ID" value="SMY07206.1"/>
    <property type="molecule type" value="Genomic_DNA"/>
</dbReference>